<keyword evidence="7" id="KW-1185">Reference proteome</keyword>
<reference evidence="6 7" key="1">
    <citation type="journal article" date="2004" name="Science">
        <title>The Ashbya gossypii genome as a tool for mapping the ancient Saccharomyces cerevisiae genome.</title>
        <authorList>
            <person name="Dietrich F.S."/>
            <person name="Voegeli S."/>
            <person name="Brachat S."/>
            <person name="Lerch A."/>
            <person name="Gates K."/>
            <person name="Steiner S."/>
            <person name="Mohr C."/>
            <person name="Pohlmann R."/>
            <person name="Luedi P."/>
            <person name="Choi S."/>
            <person name="Wing R.A."/>
            <person name="Flavier A."/>
            <person name="Gaffney T.D."/>
            <person name="Philippsen P."/>
        </authorList>
    </citation>
    <scope>NUCLEOTIDE SEQUENCE [LARGE SCALE GENOMIC DNA]</scope>
    <source>
        <strain evidence="7">ATCC 10895 / CBS 109.51 / FGSC 9923 / NRRL Y-1056</strain>
    </source>
</reference>
<proteinExistence type="inferred from homology"/>
<reference evidence="7" key="2">
    <citation type="journal article" date="2013" name="G3 (Bethesda)">
        <title>Genomes of Ashbya fungi isolated from insects reveal four mating-type loci, numerous translocations, lack of transposons, and distinct gene duplications.</title>
        <authorList>
            <person name="Dietrich F.S."/>
            <person name="Voegeli S."/>
            <person name="Kuo S."/>
            <person name="Philippsen P."/>
        </authorList>
    </citation>
    <scope>GENOME REANNOTATION</scope>
    <source>
        <strain evidence="7">ATCC 10895 / CBS 109.51 / FGSC 9923 / NRRL Y-1056</strain>
    </source>
</reference>
<dbReference type="PROSITE" id="PS50082">
    <property type="entry name" value="WD_REPEATS_2"/>
    <property type="match status" value="2"/>
</dbReference>
<dbReference type="Proteomes" id="UP000000591">
    <property type="component" value="Chromosome VI"/>
</dbReference>
<dbReference type="Gene3D" id="2.130.10.10">
    <property type="entry name" value="YVTN repeat-like/Quinoprotein amine dehydrogenase"/>
    <property type="match status" value="1"/>
</dbReference>
<dbReference type="eggNOG" id="KOG0266">
    <property type="taxonomic scope" value="Eukaryota"/>
</dbReference>
<dbReference type="OrthoDB" id="10257301at2759"/>
<evidence type="ECO:0000313" key="7">
    <source>
        <dbReference type="Proteomes" id="UP000000591"/>
    </source>
</evidence>
<name>Q754T0_EREGS</name>
<dbReference type="SMART" id="SM00320">
    <property type="entry name" value="WD40"/>
    <property type="match status" value="3"/>
</dbReference>
<sequence length="413" mass="45386">MKITTFEIQQDFGECIDDVSRGYSDHEEIYINIIPNVDTTIEKRVTIVKHGESVEFDAGEGNTFRRVSSDIYEARFGRDNVTCRFKLPSKEYSGKVRSSLATESRNLTALAVTQHPEAQYAIGDTEGRLTLHNAEFSDCRSLDGHSGHITSLHYFPSGKVLLSASIDMQLKIWSAADGTNPRTLFGHTAPITGCGLIERGRNVLSSSKDGSVRLWECGSGSMLRAFHRRDRHSDGVNALQVLNVQSHSHNGLGNPLEFGTEDKAFIAGHASGVLTYHDVFTKQQLAELPSEFQAACTTLATTNSYFDEASPFYIYAGYENGYVAQWDLRNPIKSVGHVIIDEGNPVNTLIHHDGKIYLSSGFDCHCELALGEGDSTTATFLVSRDSTVSQYLSDPMAGAVWAVGSRSFCAKYS</sequence>
<dbReference type="Pfam" id="PF00400">
    <property type="entry name" value="WD40"/>
    <property type="match status" value="2"/>
</dbReference>
<evidence type="ECO:0000256" key="3">
    <source>
        <dbReference type="ARBA" id="ARBA00022942"/>
    </source>
</evidence>
<dbReference type="GO" id="GO:0000502">
    <property type="term" value="C:proteasome complex"/>
    <property type="evidence" value="ECO:0007669"/>
    <property type="project" value="UniProtKB-KW"/>
</dbReference>
<dbReference type="KEGG" id="ago:AGOS_AFL009C"/>
<evidence type="ECO:0000256" key="1">
    <source>
        <dbReference type="ARBA" id="ARBA00022574"/>
    </source>
</evidence>
<organism evidence="6 7">
    <name type="scientific">Eremothecium gossypii (strain ATCC 10895 / CBS 109.51 / FGSC 9923 / NRRL Y-1056)</name>
    <name type="common">Yeast</name>
    <name type="synonym">Ashbya gossypii</name>
    <dbReference type="NCBI Taxonomy" id="284811"/>
    <lineage>
        <taxon>Eukaryota</taxon>
        <taxon>Fungi</taxon>
        <taxon>Dikarya</taxon>
        <taxon>Ascomycota</taxon>
        <taxon>Saccharomycotina</taxon>
        <taxon>Saccharomycetes</taxon>
        <taxon>Saccharomycetales</taxon>
        <taxon>Saccharomycetaceae</taxon>
        <taxon>Eremothecium</taxon>
    </lineage>
</organism>
<dbReference type="OMA" id="GYENGML"/>
<dbReference type="InterPro" id="IPR001680">
    <property type="entry name" value="WD40_rpt"/>
</dbReference>
<dbReference type="InterPro" id="IPR036322">
    <property type="entry name" value="WD40_repeat_dom_sf"/>
</dbReference>
<dbReference type="PROSITE" id="PS50294">
    <property type="entry name" value="WD_REPEATS_REGION"/>
    <property type="match status" value="2"/>
</dbReference>
<evidence type="ECO:0000256" key="4">
    <source>
        <dbReference type="ARBA" id="ARBA00038321"/>
    </source>
</evidence>
<dbReference type="RefSeq" id="NP_985539.1">
    <property type="nucleotide sequence ID" value="NM_210893.1"/>
</dbReference>
<dbReference type="InParanoid" id="Q754T0"/>
<dbReference type="PANTHER" id="PTHR19857">
    <property type="entry name" value="MITOCHONDRIAL DIVISION PROTEIN 1-RELATED"/>
    <property type="match status" value="1"/>
</dbReference>
<dbReference type="SUPFAM" id="SSF50978">
    <property type="entry name" value="WD40 repeat-like"/>
    <property type="match status" value="1"/>
</dbReference>
<keyword evidence="1 5" id="KW-0853">WD repeat</keyword>
<dbReference type="PANTHER" id="PTHR19857:SF19">
    <property type="entry name" value="26S PROTEASOME REGULATORY SUBUNIT RPN14"/>
    <property type="match status" value="1"/>
</dbReference>
<dbReference type="FunCoup" id="Q754T0">
    <property type="interactions" value="117"/>
</dbReference>
<keyword evidence="2" id="KW-0677">Repeat</keyword>
<dbReference type="GeneID" id="4621776"/>
<dbReference type="STRING" id="284811.Q754T0"/>
<feature type="repeat" description="WD" evidence="5">
    <location>
        <begin position="142"/>
        <end position="183"/>
    </location>
</feature>
<evidence type="ECO:0000256" key="5">
    <source>
        <dbReference type="PROSITE-ProRule" id="PRU00221"/>
    </source>
</evidence>
<dbReference type="AlphaFoldDB" id="Q754T0"/>
<dbReference type="HOGENOM" id="CLU_037051_3_1_1"/>
<accession>Q754T0</accession>
<feature type="repeat" description="WD" evidence="5">
    <location>
        <begin position="184"/>
        <end position="225"/>
    </location>
</feature>
<dbReference type="InterPro" id="IPR051179">
    <property type="entry name" value="WD_repeat_multifunction"/>
</dbReference>
<protein>
    <submittedName>
        <fullName evidence="6">AFL009Cp</fullName>
    </submittedName>
</protein>
<keyword evidence="3" id="KW-0647">Proteasome</keyword>
<dbReference type="EMBL" id="AE016819">
    <property type="protein sequence ID" value="AAS53363.1"/>
    <property type="molecule type" value="Genomic_DNA"/>
</dbReference>
<evidence type="ECO:0000313" key="6">
    <source>
        <dbReference type="EMBL" id="AAS53363.1"/>
    </source>
</evidence>
<evidence type="ECO:0000256" key="2">
    <source>
        <dbReference type="ARBA" id="ARBA00022737"/>
    </source>
</evidence>
<gene>
    <name evidence="6" type="ORF">AGOS_AFL009C</name>
</gene>
<dbReference type="InterPro" id="IPR015943">
    <property type="entry name" value="WD40/YVTN_repeat-like_dom_sf"/>
</dbReference>
<comment type="similarity">
    <text evidence="4">Belongs to the WD repeat PAAF1/RPN14 family.</text>
</comment>